<evidence type="ECO:0000256" key="1">
    <source>
        <dbReference type="SAM" id="MobiDB-lite"/>
    </source>
</evidence>
<organism evidence="2 3">
    <name type="scientific">Holothuria leucospilota</name>
    <name type="common">Black long sea cucumber</name>
    <name type="synonym">Mertensiothuria leucospilota</name>
    <dbReference type="NCBI Taxonomy" id="206669"/>
    <lineage>
        <taxon>Eukaryota</taxon>
        <taxon>Metazoa</taxon>
        <taxon>Echinodermata</taxon>
        <taxon>Eleutherozoa</taxon>
        <taxon>Echinozoa</taxon>
        <taxon>Holothuroidea</taxon>
        <taxon>Aspidochirotacea</taxon>
        <taxon>Aspidochirotida</taxon>
        <taxon>Holothuriidae</taxon>
        <taxon>Holothuria</taxon>
    </lineage>
</organism>
<evidence type="ECO:0000313" key="2">
    <source>
        <dbReference type="EMBL" id="KAJ8041471.1"/>
    </source>
</evidence>
<dbReference type="PANTHER" id="PTHR34759">
    <property type="entry name" value="SPERMATOGENESIS-ASSOCIATED PROTEIN 48"/>
    <property type="match status" value="1"/>
</dbReference>
<feature type="region of interest" description="Disordered" evidence="1">
    <location>
        <begin position="213"/>
        <end position="240"/>
    </location>
</feature>
<dbReference type="InterPro" id="IPR027867">
    <property type="entry name" value="SPATA48"/>
</dbReference>
<accession>A0A9Q1C9X7</accession>
<gene>
    <name evidence="2" type="ORF">HOLleu_12295</name>
</gene>
<sequence>MTSISMESDQFQPSQATNYNLSYRRSTLSLPPIKFHQIPSIALKEVPKLPPRKFPIEPIGPCRRWERLARFQGQLPNIRLFTDKPIVRELPPKTVRSYAIRKLKKGALHYPKLSRAKEEEEEEKSELECDPEDKVASDVIDDLCKRFRWTTTNERAIEGAHLPLPEIPLPSTELEETSNTLMHRPRIFEERPEPWQRIATIWDRCQTRKHVGQSLGNISSAEDQGIEKKKNQTAGKRSQRNLRPDISVIEEIYKLCEKENLTKTFVRQCPGYAGFLPRSPLKYEPMTRVPKQDLYMMSSMAAAYRSLPSCGKSRYSRRGPMSRTVTLTYPYNPYNKVENVPYFRKDMGTNW</sequence>
<evidence type="ECO:0000313" key="3">
    <source>
        <dbReference type="Proteomes" id="UP001152320"/>
    </source>
</evidence>
<dbReference type="AlphaFoldDB" id="A0A9Q1C9X7"/>
<dbReference type="EMBL" id="JAIZAY010000005">
    <property type="protein sequence ID" value="KAJ8041471.1"/>
    <property type="molecule type" value="Genomic_DNA"/>
</dbReference>
<name>A0A9Q1C9X7_HOLLE</name>
<dbReference type="OrthoDB" id="10035002at2759"/>
<reference evidence="2" key="1">
    <citation type="submission" date="2021-10" db="EMBL/GenBank/DDBJ databases">
        <title>Tropical sea cucumber genome reveals ecological adaptation and Cuvierian tubules defense mechanism.</title>
        <authorList>
            <person name="Chen T."/>
        </authorList>
    </citation>
    <scope>NUCLEOTIDE SEQUENCE</scope>
    <source>
        <strain evidence="2">Nanhai2018</strain>
        <tissue evidence="2">Muscle</tissue>
    </source>
</reference>
<keyword evidence="3" id="KW-1185">Reference proteome</keyword>
<dbReference type="Proteomes" id="UP001152320">
    <property type="component" value="Chromosome 5"/>
</dbReference>
<dbReference type="PANTHER" id="PTHR34759:SF1">
    <property type="entry name" value="SPERMATOGENESIS-ASSOCIATED PROTEIN 48"/>
    <property type="match status" value="1"/>
</dbReference>
<comment type="caution">
    <text evidence="2">The sequence shown here is derived from an EMBL/GenBank/DDBJ whole genome shotgun (WGS) entry which is preliminary data.</text>
</comment>
<protein>
    <submittedName>
        <fullName evidence="2">Uncharacterized protein</fullName>
    </submittedName>
</protein>
<proteinExistence type="predicted"/>